<keyword evidence="2" id="KW-0472">Membrane</keyword>
<gene>
    <name evidence="3" type="ORF">MCOR_45558</name>
</gene>
<reference evidence="3 4" key="1">
    <citation type="submission" date="2020-06" db="EMBL/GenBank/DDBJ databases">
        <authorList>
            <person name="Li R."/>
            <person name="Bekaert M."/>
        </authorList>
    </citation>
    <scope>NUCLEOTIDE SEQUENCE [LARGE SCALE GENOMIC DNA]</scope>
    <source>
        <strain evidence="4">wild</strain>
    </source>
</reference>
<evidence type="ECO:0000313" key="3">
    <source>
        <dbReference type="EMBL" id="CAC5412559.1"/>
    </source>
</evidence>
<dbReference type="AlphaFoldDB" id="A0A6J8DVC0"/>
<keyword evidence="2" id="KW-0812">Transmembrane</keyword>
<evidence type="ECO:0000256" key="1">
    <source>
        <dbReference type="SAM" id="MobiDB-lite"/>
    </source>
</evidence>
<dbReference type="OrthoDB" id="10459940at2759"/>
<keyword evidence="4" id="KW-1185">Reference proteome</keyword>
<dbReference type="Proteomes" id="UP000507470">
    <property type="component" value="Unassembled WGS sequence"/>
</dbReference>
<name>A0A6J8DVC0_MYTCO</name>
<organism evidence="3 4">
    <name type="scientific">Mytilus coruscus</name>
    <name type="common">Sea mussel</name>
    <dbReference type="NCBI Taxonomy" id="42192"/>
    <lineage>
        <taxon>Eukaryota</taxon>
        <taxon>Metazoa</taxon>
        <taxon>Spiralia</taxon>
        <taxon>Lophotrochozoa</taxon>
        <taxon>Mollusca</taxon>
        <taxon>Bivalvia</taxon>
        <taxon>Autobranchia</taxon>
        <taxon>Pteriomorphia</taxon>
        <taxon>Mytilida</taxon>
        <taxon>Mytiloidea</taxon>
        <taxon>Mytilidae</taxon>
        <taxon>Mytilinae</taxon>
        <taxon>Mytilus</taxon>
    </lineage>
</organism>
<dbReference type="EMBL" id="CACVKT020008057">
    <property type="protein sequence ID" value="CAC5412559.1"/>
    <property type="molecule type" value="Genomic_DNA"/>
</dbReference>
<keyword evidence="2" id="KW-1133">Transmembrane helix</keyword>
<feature type="transmembrane region" description="Helical" evidence="2">
    <location>
        <begin position="204"/>
        <end position="227"/>
    </location>
</feature>
<evidence type="ECO:0000256" key="2">
    <source>
        <dbReference type="SAM" id="Phobius"/>
    </source>
</evidence>
<sequence length="387" mass="43679">MRYMNCVSLNEVAIKYICNALDLQKYPDGVTAIYAQAKCGRSGLENDPSVLTKISKLHGQEFWTGVGIYTQFTPWIEILEYNGTIKTSEEENELCATLKCTFNHDEVMVANLCKGNPNIQGLCEDGMPSTSGAFWNLPQNQTFENCWNKDKLVLHSNACKHFAPNLTSFAWINVFREEIEVERIIDSTTVKNTYQTNEATESNYGVIVGGSVGAVIVLLIVVTVILCKLRRVGFFKNNTSTETTNVVFTQSVNDEETSVEVKTQQHVNQGYGLVNQAKEKDNNFYAQVQKVKHMEDTYTESSNGEYDHLHSIAGRKPYASENTYDSNAGVRNRYDPTYDSATSSTRVDMDNTYDHSTTNMKTYSEYDVSDTSMQIARTNYDPYDQAR</sequence>
<accession>A0A6J8DVC0</accession>
<protein>
    <submittedName>
        <fullName evidence="3">Uncharacterized protein</fullName>
    </submittedName>
</protein>
<evidence type="ECO:0000313" key="4">
    <source>
        <dbReference type="Proteomes" id="UP000507470"/>
    </source>
</evidence>
<feature type="region of interest" description="Disordered" evidence="1">
    <location>
        <begin position="311"/>
        <end position="350"/>
    </location>
</feature>
<proteinExistence type="predicted"/>